<reference evidence="1 2" key="1">
    <citation type="journal article" date="2011" name="Stand. Genomic Sci.">
        <title>Complete genome sequence of Deinococcus maricopensis type strain (LB-34).</title>
        <authorList>
            <person name="Pukall R."/>
            <person name="Zeytun A."/>
            <person name="Lucas S."/>
            <person name="Lapidus A."/>
            <person name="Hammon N."/>
            <person name="Deshpande S."/>
            <person name="Nolan M."/>
            <person name="Cheng J.F."/>
            <person name="Pitluck S."/>
            <person name="Liolios K."/>
            <person name="Pagani I."/>
            <person name="Mikhailova N."/>
            <person name="Ivanova N."/>
            <person name="Mavromatis K."/>
            <person name="Pati A."/>
            <person name="Tapia R."/>
            <person name="Han C."/>
            <person name="Goodwin L."/>
            <person name="Chen A."/>
            <person name="Palaniappan K."/>
            <person name="Land M."/>
            <person name="Hauser L."/>
            <person name="Chang Y.J."/>
            <person name="Jeffries C.D."/>
            <person name="Brambilla E.M."/>
            <person name="Rohde M."/>
            <person name="Goker M."/>
            <person name="Detter J.C."/>
            <person name="Woyke T."/>
            <person name="Bristow J."/>
            <person name="Eisen J.A."/>
            <person name="Markowitz V."/>
            <person name="Hugenholtz P."/>
            <person name="Kyrpides N.C."/>
            <person name="Klenk H.P."/>
        </authorList>
    </citation>
    <scope>NUCLEOTIDE SEQUENCE [LARGE SCALE GENOMIC DNA]</scope>
    <source>
        <strain evidence="2">DSM 21211 / LMG 22137 / NRRL B-23946 / LB-34</strain>
    </source>
</reference>
<evidence type="ECO:0000313" key="1">
    <source>
        <dbReference type="EMBL" id="ADV67661.1"/>
    </source>
</evidence>
<dbReference type="OrthoDB" id="9785289at2"/>
<dbReference type="Pfam" id="PF04402">
    <property type="entry name" value="SIMPL"/>
    <property type="match status" value="1"/>
</dbReference>
<dbReference type="PIRSF" id="PIRSF029033">
    <property type="entry name" value="UCP029033"/>
    <property type="match status" value="1"/>
</dbReference>
<evidence type="ECO:0008006" key="3">
    <source>
        <dbReference type="Google" id="ProtNLM"/>
    </source>
</evidence>
<dbReference type="PANTHER" id="PTHR34387:SF2">
    <property type="entry name" value="SLR1258 PROTEIN"/>
    <property type="match status" value="1"/>
</dbReference>
<dbReference type="EMBL" id="CP002454">
    <property type="protein sequence ID" value="ADV67661.1"/>
    <property type="molecule type" value="Genomic_DNA"/>
</dbReference>
<dbReference type="RefSeq" id="WP_013557166.1">
    <property type="nucleotide sequence ID" value="NC_014958.1"/>
</dbReference>
<dbReference type="STRING" id="709986.Deima_2017"/>
<dbReference type="Proteomes" id="UP000008635">
    <property type="component" value="Chromosome"/>
</dbReference>
<evidence type="ECO:0000313" key="2">
    <source>
        <dbReference type="Proteomes" id="UP000008635"/>
    </source>
</evidence>
<sequence precursor="true">MKREFPQLFWGLVVLALALAGAAVFTVAAVRDARRANDEITVTGSAKRSITSDNAMVRLTVSNTGFTAREAYPTVQGDARRVLSFLSAQGVPDAEVTRVPLRTESGTYTETLPDGRKVERATVTLTRSFEVQSANVARVVAVSQGVGSLIEEGVAVQVDPVQYLYTRLADVRIRLLADATRDARERAQAIAEASGAHVGAVRSARMGVFQITPKNTTQADDYGSFDTTSREKDVTAVVGVTFAVQ</sequence>
<proteinExistence type="predicted"/>
<dbReference type="InterPro" id="IPR007497">
    <property type="entry name" value="SIMPL/DUF541"/>
</dbReference>
<dbReference type="InterPro" id="IPR052022">
    <property type="entry name" value="26kDa_periplasmic_antigen"/>
</dbReference>
<dbReference type="HOGENOM" id="CLU_077423_0_0_0"/>
<dbReference type="Gene3D" id="3.30.110.170">
    <property type="entry name" value="Protein of unknown function (DUF541), domain 1"/>
    <property type="match status" value="1"/>
</dbReference>
<dbReference type="AlphaFoldDB" id="E8U9C2"/>
<keyword evidence="2" id="KW-1185">Reference proteome</keyword>
<dbReference type="eggNOG" id="COG2859">
    <property type="taxonomic scope" value="Bacteria"/>
</dbReference>
<dbReference type="PANTHER" id="PTHR34387">
    <property type="entry name" value="SLR1258 PROTEIN"/>
    <property type="match status" value="1"/>
</dbReference>
<dbReference type="KEGG" id="dmr:Deima_2017"/>
<organism evidence="1 2">
    <name type="scientific">Deinococcus maricopensis (strain DSM 21211 / LMG 22137 / NRRL B-23946 / LB-34)</name>
    <dbReference type="NCBI Taxonomy" id="709986"/>
    <lineage>
        <taxon>Bacteria</taxon>
        <taxon>Thermotogati</taxon>
        <taxon>Deinococcota</taxon>
        <taxon>Deinococci</taxon>
        <taxon>Deinococcales</taxon>
        <taxon>Deinococcaceae</taxon>
        <taxon>Deinococcus</taxon>
    </lineage>
</organism>
<dbReference type="GO" id="GO:0006974">
    <property type="term" value="P:DNA damage response"/>
    <property type="evidence" value="ECO:0007669"/>
    <property type="project" value="TreeGrafter"/>
</dbReference>
<reference evidence="2" key="2">
    <citation type="submission" date="2011-01" db="EMBL/GenBank/DDBJ databases">
        <title>The complete genome of Deinococcus maricopensis DSM 21211.</title>
        <authorList>
            <consortium name="US DOE Joint Genome Institute (JGI-PGF)"/>
            <person name="Lucas S."/>
            <person name="Copeland A."/>
            <person name="Lapidus A."/>
            <person name="Goodwin L."/>
            <person name="Pitluck S."/>
            <person name="Kyrpides N."/>
            <person name="Mavromatis K."/>
            <person name="Pagani I."/>
            <person name="Ivanova N."/>
            <person name="Ovchinnikova G."/>
            <person name="Zeytun A."/>
            <person name="Detter J.C."/>
            <person name="Han C."/>
            <person name="Land M."/>
            <person name="Hauser L."/>
            <person name="Markowitz V."/>
            <person name="Cheng J.-F."/>
            <person name="Hugenholtz P."/>
            <person name="Woyke T."/>
            <person name="Wu D."/>
            <person name="Pukall R."/>
            <person name="Gehrich-Schroeter G."/>
            <person name="Brambilla E."/>
            <person name="Klenk H.-P."/>
            <person name="Eisen J.A."/>
        </authorList>
    </citation>
    <scope>NUCLEOTIDE SEQUENCE [LARGE SCALE GENOMIC DNA]</scope>
    <source>
        <strain evidence="2">DSM 21211 / LMG 22137 / NRRL B-23946 / LB-34</strain>
    </source>
</reference>
<accession>E8U9C2</accession>
<dbReference type="InterPro" id="IPR016907">
    <property type="entry name" value="UCP029033"/>
</dbReference>
<protein>
    <recommendedName>
        <fullName evidence="3">SIMPL domain-containing protein</fullName>
    </recommendedName>
</protein>
<dbReference type="Gene3D" id="3.30.70.2970">
    <property type="entry name" value="Protein of unknown function (DUF541), domain 2"/>
    <property type="match status" value="1"/>
</dbReference>
<gene>
    <name evidence="1" type="ordered locus">Deima_2017</name>
</gene>
<name>E8U9C2_DEIML</name>